<dbReference type="PANTHER" id="PTHR33064">
    <property type="entry name" value="POL PROTEIN"/>
    <property type="match status" value="1"/>
</dbReference>
<evidence type="ECO:0000313" key="2">
    <source>
        <dbReference type="Proteomes" id="UP001274896"/>
    </source>
</evidence>
<reference evidence="1" key="1">
    <citation type="submission" date="2023-06" db="EMBL/GenBank/DDBJ databases">
        <title>Male Hemibagrus guttatus genome.</title>
        <authorList>
            <person name="Bian C."/>
        </authorList>
    </citation>
    <scope>NUCLEOTIDE SEQUENCE</scope>
    <source>
        <strain evidence="1">Male_cb2023</strain>
        <tissue evidence="1">Muscle</tissue>
    </source>
</reference>
<name>A0AAE0RAZ5_9TELE</name>
<dbReference type="InterPro" id="IPR051320">
    <property type="entry name" value="Viral_Replic_Matur_Polypro"/>
</dbReference>
<dbReference type="FunFam" id="3.30.70.270:FF:000063">
    <property type="entry name" value="Zinc knuckle domaincontaining protein"/>
    <property type="match status" value="1"/>
</dbReference>
<dbReference type="SUPFAM" id="SSF56672">
    <property type="entry name" value="DNA/RNA polymerases"/>
    <property type="match status" value="1"/>
</dbReference>
<gene>
    <name evidence="1" type="ORF">QTP70_013346</name>
</gene>
<comment type="caution">
    <text evidence="1">The sequence shown here is derived from an EMBL/GenBank/DDBJ whole genome shotgun (WGS) entry which is preliminary data.</text>
</comment>
<dbReference type="PANTHER" id="PTHR33064:SF37">
    <property type="entry name" value="RIBONUCLEASE H"/>
    <property type="match status" value="1"/>
</dbReference>
<evidence type="ECO:0000313" key="1">
    <source>
        <dbReference type="EMBL" id="KAK3548500.1"/>
    </source>
</evidence>
<proteinExistence type="predicted"/>
<dbReference type="InterPro" id="IPR043502">
    <property type="entry name" value="DNA/RNA_pol_sf"/>
</dbReference>
<dbReference type="Gene3D" id="3.30.70.270">
    <property type="match status" value="1"/>
</dbReference>
<evidence type="ECO:0008006" key="3">
    <source>
        <dbReference type="Google" id="ProtNLM"/>
    </source>
</evidence>
<dbReference type="Proteomes" id="UP001274896">
    <property type="component" value="Unassembled WGS sequence"/>
</dbReference>
<accession>A0AAE0RAZ5</accession>
<keyword evidence="2" id="KW-1185">Reference proteome</keyword>
<dbReference type="EMBL" id="JAUCMX010000004">
    <property type="protein sequence ID" value="KAK3548500.1"/>
    <property type="molecule type" value="Genomic_DNA"/>
</dbReference>
<dbReference type="AlphaFoldDB" id="A0AAE0RAZ5"/>
<sequence length="116" mass="13642">MNSSKVQAVMDWPEPTTIKDFQWFLGFANFYHRFIRNYSSIAHPLTSLLRGKPKQLYWMDQARVAFAPLKRSFITAPILRHPDPSLPFHCRDTSDTSLLHSKQEMWSQSKHPSWAH</sequence>
<protein>
    <recommendedName>
        <fullName evidence="3">Reverse transcriptase/retrotransposon-derived protein RNase H-like domain-containing protein</fullName>
    </recommendedName>
</protein>
<dbReference type="InterPro" id="IPR043128">
    <property type="entry name" value="Rev_trsase/Diguanyl_cyclase"/>
</dbReference>
<organism evidence="1 2">
    <name type="scientific">Hemibagrus guttatus</name>
    <dbReference type="NCBI Taxonomy" id="175788"/>
    <lineage>
        <taxon>Eukaryota</taxon>
        <taxon>Metazoa</taxon>
        <taxon>Chordata</taxon>
        <taxon>Craniata</taxon>
        <taxon>Vertebrata</taxon>
        <taxon>Euteleostomi</taxon>
        <taxon>Actinopterygii</taxon>
        <taxon>Neopterygii</taxon>
        <taxon>Teleostei</taxon>
        <taxon>Ostariophysi</taxon>
        <taxon>Siluriformes</taxon>
        <taxon>Bagridae</taxon>
        <taxon>Hemibagrus</taxon>
    </lineage>
</organism>